<keyword evidence="2" id="KW-0175">Coiled coil</keyword>
<sequence length="572" mass="65020">MAAIESPQLCDVCLNRDLNKTAEEYCPQCEEVLCRECRDHHKISRSSKSHKTITVNKYNRLPYFIKRIKHNCEEHDFVLEFFCKSHDSLCCKICSISAHKECKEIIFIEDFLTPSKGLPSVALDNIEKVLKNLESNISSAIKDRNRNLTDLREQKRVIAEQIKEKRQEINILLDNFEEALLEKASALEKEYSQKTEDVIAKLNEEKQKVDEIKKDIESVKSYATNLQIFIGSKSFEENVSTNELNVQKLYDDGSLNDVIIECTFNEKLDQFIKDINAFGNMRVDNSEKHVSFSWKGDKSAQIYQPISGAKSVENINVKIVHKINVGRDELSGCVVSESGNMLFLIAHKNSLMKYLPNGEFYSELHINIAPSNIGYGLAVVDSNTIAVSTGGNNPHKIYLIDINNAAVHQVFDLKDFCYGLSYHNGSLVCCTYNQGIHIFDKSKKFTNMQVLPNTTGSLYDTYVTSNENFIFHSNYHDNSVVCYNYNGQVQWKYTNSLLRRPYGITLDHKNNIYVAGAESNNIVVISKDGKQAKELIGASDGISNPRAIYFHKTKNILLVTNNINTAFLFDVI</sequence>
<proteinExistence type="predicted"/>
<name>A0A8S3S7S0_MYTED</name>
<feature type="coiled-coil region" evidence="2">
    <location>
        <begin position="123"/>
        <end position="222"/>
    </location>
</feature>
<protein>
    <recommendedName>
        <fullName evidence="3">B box-type domain-containing protein</fullName>
    </recommendedName>
</protein>
<dbReference type="OrthoDB" id="6126246at2759"/>
<dbReference type="Gene3D" id="2.120.10.30">
    <property type="entry name" value="TolB, C-terminal domain"/>
    <property type="match status" value="1"/>
</dbReference>
<keyword evidence="1" id="KW-0479">Metal-binding</keyword>
<comment type="caution">
    <text evidence="4">The sequence shown here is derived from an EMBL/GenBank/DDBJ whole genome shotgun (WGS) entry which is preliminary data.</text>
</comment>
<dbReference type="SUPFAM" id="SSF57845">
    <property type="entry name" value="B-box zinc-binding domain"/>
    <property type="match status" value="1"/>
</dbReference>
<dbReference type="PANTHER" id="PTHR25462:SF296">
    <property type="entry name" value="MEIOTIC P26, ISOFORM F"/>
    <property type="match status" value="1"/>
</dbReference>
<dbReference type="InterPro" id="IPR011042">
    <property type="entry name" value="6-blade_b-propeller_TolB-like"/>
</dbReference>
<evidence type="ECO:0000256" key="1">
    <source>
        <dbReference type="PROSITE-ProRule" id="PRU00024"/>
    </source>
</evidence>
<dbReference type="InterPro" id="IPR000315">
    <property type="entry name" value="Znf_B-box"/>
</dbReference>
<dbReference type="InterPro" id="IPR047153">
    <property type="entry name" value="TRIM45/56/19-like"/>
</dbReference>
<dbReference type="AlphaFoldDB" id="A0A8S3S7S0"/>
<gene>
    <name evidence="4" type="ORF">MEDL_30846</name>
</gene>
<evidence type="ECO:0000313" key="5">
    <source>
        <dbReference type="Proteomes" id="UP000683360"/>
    </source>
</evidence>
<reference evidence="4" key="1">
    <citation type="submission" date="2021-03" db="EMBL/GenBank/DDBJ databases">
        <authorList>
            <person name="Bekaert M."/>
        </authorList>
    </citation>
    <scope>NUCLEOTIDE SEQUENCE</scope>
</reference>
<dbReference type="CDD" id="cd19757">
    <property type="entry name" value="Bbox1"/>
    <property type="match status" value="1"/>
</dbReference>
<dbReference type="EMBL" id="CAJPWZ010001504">
    <property type="protein sequence ID" value="CAG2217144.1"/>
    <property type="molecule type" value="Genomic_DNA"/>
</dbReference>
<dbReference type="PROSITE" id="PS50119">
    <property type="entry name" value="ZF_BBOX"/>
    <property type="match status" value="1"/>
</dbReference>
<keyword evidence="5" id="KW-1185">Reference proteome</keyword>
<keyword evidence="1" id="KW-0863">Zinc-finger</keyword>
<evidence type="ECO:0000313" key="4">
    <source>
        <dbReference type="EMBL" id="CAG2217144.1"/>
    </source>
</evidence>
<feature type="domain" description="B box-type" evidence="3">
    <location>
        <begin position="5"/>
        <end position="55"/>
    </location>
</feature>
<dbReference type="Proteomes" id="UP000683360">
    <property type="component" value="Unassembled WGS sequence"/>
</dbReference>
<accession>A0A8S3S7S0</accession>
<keyword evidence="1" id="KW-0862">Zinc</keyword>
<dbReference type="PANTHER" id="PTHR25462">
    <property type="entry name" value="BONUS, ISOFORM C-RELATED"/>
    <property type="match status" value="1"/>
</dbReference>
<evidence type="ECO:0000259" key="3">
    <source>
        <dbReference type="PROSITE" id="PS50119"/>
    </source>
</evidence>
<dbReference type="SUPFAM" id="SSF101898">
    <property type="entry name" value="NHL repeat"/>
    <property type="match status" value="1"/>
</dbReference>
<evidence type="ECO:0000256" key="2">
    <source>
        <dbReference type="SAM" id="Coils"/>
    </source>
</evidence>
<dbReference type="Gene3D" id="3.30.160.60">
    <property type="entry name" value="Classic Zinc Finger"/>
    <property type="match status" value="1"/>
</dbReference>
<dbReference type="SMART" id="SM00336">
    <property type="entry name" value="BBOX"/>
    <property type="match status" value="2"/>
</dbReference>
<organism evidence="4 5">
    <name type="scientific">Mytilus edulis</name>
    <name type="common">Blue mussel</name>
    <dbReference type="NCBI Taxonomy" id="6550"/>
    <lineage>
        <taxon>Eukaryota</taxon>
        <taxon>Metazoa</taxon>
        <taxon>Spiralia</taxon>
        <taxon>Lophotrochozoa</taxon>
        <taxon>Mollusca</taxon>
        <taxon>Bivalvia</taxon>
        <taxon>Autobranchia</taxon>
        <taxon>Pteriomorphia</taxon>
        <taxon>Mytilida</taxon>
        <taxon>Mytiloidea</taxon>
        <taxon>Mytilidae</taxon>
        <taxon>Mytilinae</taxon>
        <taxon>Mytilus</taxon>
    </lineage>
</organism>
<dbReference type="GO" id="GO:0008270">
    <property type="term" value="F:zinc ion binding"/>
    <property type="evidence" value="ECO:0007669"/>
    <property type="project" value="UniProtKB-KW"/>
</dbReference>